<keyword evidence="3" id="KW-1185">Reference proteome</keyword>
<feature type="domain" description="Protein kinase" evidence="1">
    <location>
        <begin position="33"/>
        <end position="323"/>
    </location>
</feature>
<dbReference type="PROSITE" id="PS00109">
    <property type="entry name" value="PROTEIN_KINASE_TYR"/>
    <property type="match status" value="1"/>
</dbReference>
<reference evidence="2 3" key="1">
    <citation type="submission" date="2018-06" db="EMBL/GenBank/DDBJ databases">
        <title>A transcriptomic atlas of mushroom development highlights an independent origin of complex multicellularity.</title>
        <authorList>
            <consortium name="DOE Joint Genome Institute"/>
            <person name="Krizsan K."/>
            <person name="Almasi E."/>
            <person name="Merenyi Z."/>
            <person name="Sahu N."/>
            <person name="Viragh M."/>
            <person name="Koszo T."/>
            <person name="Mondo S."/>
            <person name="Kiss B."/>
            <person name="Balint B."/>
            <person name="Kues U."/>
            <person name="Barry K."/>
            <person name="Hegedus J.C."/>
            <person name="Henrissat B."/>
            <person name="Johnson J."/>
            <person name="Lipzen A."/>
            <person name="Ohm R."/>
            <person name="Nagy I."/>
            <person name="Pangilinan J."/>
            <person name="Yan J."/>
            <person name="Xiong Y."/>
            <person name="Grigoriev I.V."/>
            <person name="Hibbett D.S."/>
            <person name="Nagy L.G."/>
        </authorList>
    </citation>
    <scope>NUCLEOTIDE SEQUENCE [LARGE SCALE GENOMIC DNA]</scope>
    <source>
        <strain evidence="2 3">SZMC22713</strain>
    </source>
</reference>
<gene>
    <name evidence="2" type="ORF">BD410DRAFT_843820</name>
</gene>
<dbReference type="AlphaFoldDB" id="A0A4Y7PP85"/>
<proteinExistence type="predicted"/>
<dbReference type="OrthoDB" id="4062651at2759"/>
<accession>A0A4Y7PP85</accession>
<dbReference type="EMBL" id="ML170226">
    <property type="protein sequence ID" value="TDL17194.1"/>
    <property type="molecule type" value="Genomic_DNA"/>
</dbReference>
<dbReference type="InterPro" id="IPR011009">
    <property type="entry name" value="Kinase-like_dom_sf"/>
</dbReference>
<sequence>MHDPAFRSRYRSDFADYDNKGRTNSGVRTDTVFGPVVMTGKKSLSDSSIARIKTGTLKQRGIIQNVVVKSLAVMRGMDDGAATRRFWREMIVWTQLCHKNISPLLGTWTNYHDKVTPTPSLVTPYYPNGTLEEYIRVDPSDSFALRVVQGIQAGVTYLHQLKIIHGDLRPENVMIDDHLQPRILDFGFSKIANVKGFTTSSSAIISFYTQPEYGTDIEKNQATTEVGINQRVSRGKGSMKGDVWSFAMVVLWAFSKRYPYYPADDVALFRSGWKSSPYPPEKKWHKLPPALWNVLMPCWNVPPAHRPNISELDFSVLKWEPHYGGPRY</sequence>
<keyword evidence="2" id="KW-0808">Transferase</keyword>
<dbReference type="InterPro" id="IPR008266">
    <property type="entry name" value="Tyr_kinase_AS"/>
</dbReference>
<dbReference type="Pfam" id="PF07714">
    <property type="entry name" value="PK_Tyr_Ser-Thr"/>
    <property type="match status" value="1"/>
</dbReference>
<evidence type="ECO:0000313" key="3">
    <source>
        <dbReference type="Proteomes" id="UP000294933"/>
    </source>
</evidence>
<organism evidence="2 3">
    <name type="scientific">Rickenella mellea</name>
    <dbReference type="NCBI Taxonomy" id="50990"/>
    <lineage>
        <taxon>Eukaryota</taxon>
        <taxon>Fungi</taxon>
        <taxon>Dikarya</taxon>
        <taxon>Basidiomycota</taxon>
        <taxon>Agaricomycotina</taxon>
        <taxon>Agaricomycetes</taxon>
        <taxon>Hymenochaetales</taxon>
        <taxon>Rickenellaceae</taxon>
        <taxon>Rickenella</taxon>
    </lineage>
</organism>
<dbReference type="VEuPathDB" id="FungiDB:BD410DRAFT_843820"/>
<dbReference type="Gene3D" id="1.10.510.10">
    <property type="entry name" value="Transferase(Phosphotransferase) domain 1"/>
    <property type="match status" value="1"/>
</dbReference>
<dbReference type="GO" id="GO:0005524">
    <property type="term" value="F:ATP binding"/>
    <property type="evidence" value="ECO:0007669"/>
    <property type="project" value="InterPro"/>
</dbReference>
<dbReference type="PANTHER" id="PTHR44329">
    <property type="entry name" value="SERINE/THREONINE-PROTEIN KINASE TNNI3K-RELATED"/>
    <property type="match status" value="1"/>
</dbReference>
<evidence type="ECO:0000313" key="2">
    <source>
        <dbReference type="EMBL" id="TDL17194.1"/>
    </source>
</evidence>
<dbReference type="InterPro" id="IPR051681">
    <property type="entry name" value="Ser/Thr_Kinases-Pseudokinases"/>
</dbReference>
<evidence type="ECO:0000259" key="1">
    <source>
        <dbReference type="PROSITE" id="PS50011"/>
    </source>
</evidence>
<dbReference type="SUPFAM" id="SSF56112">
    <property type="entry name" value="Protein kinase-like (PK-like)"/>
    <property type="match status" value="1"/>
</dbReference>
<dbReference type="InterPro" id="IPR000719">
    <property type="entry name" value="Prot_kinase_dom"/>
</dbReference>
<dbReference type="PROSITE" id="PS50011">
    <property type="entry name" value="PROTEIN_KINASE_DOM"/>
    <property type="match status" value="1"/>
</dbReference>
<dbReference type="InterPro" id="IPR001245">
    <property type="entry name" value="Ser-Thr/Tyr_kinase_cat_dom"/>
</dbReference>
<keyword evidence="2" id="KW-0418">Kinase</keyword>
<dbReference type="STRING" id="50990.A0A4Y7PP85"/>
<dbReference type="GO" id="GO:0004674">
    <property type="term" value="F:protein serine/threonine kinase activity"/>
    <property type="evidence" value="ECO:0007669"/>
    <property type="project" value="TreeGrafter"/>
</dbReference>
<protein>
    <submittedName>
        <fullName evidence="2">Kinase-like protein</fullName>
    </submittedName>
</protein>
<dbReference type="Proteomes" id="UP000294933">
    <property type="component" value="Unassembled WGS sequence"/>
</dbReference>
<name>A0A4Y7PP85_9AGAM</name>